<dbReference type="PATRIC" id="fig|1300341.3.peg.2718"/>
<gene>
    <name evidence="1" type="ORF">I595_2555</name>
</gene>
<sequence length="200" mass="22663">MTKFHQKYNKSETPHEHLWENQQTFNMSGQAKILITLTIGFFSLTSFKAKAQQLAKSAFWENVRYGGGLGLGFTNGGFNLALAPSAIYQVSPELASGVGLNLNYTKFNESKFLAYGASFMNFYNPIPSIQLSAELEQWRVNASQNFAGSTLEDNYWSTALFLGIGFTTRNVTMGLRYDVLFDENRSIYIDPLMPFFRVYF</sequence>
<dbReference type="AlphaFoldDB" id="A0A0P7B083"/>
<evidence type="ECO:0008006" key="3">
    <source>
        <dbReference type="Google" id="ProtNLM"/>
    </source>
</evidence>
<dbReference type="Proteomes" id="UP000050280">
    <property type="component" value="Unassembled WGS sequence"/>
</dbReference>
<name>A0A0P7B083_9FLAO</name>
<dbReference type="STRING" id="1300341.I595_2555"/>
<evidence type="ECO:0000313" key="2">
    <source>
        <dbReference type="Proteomes" id="UP000050280"/>
    </source>
</evidence>
<accession>A0A0P7B083</accession>
<organism evidence="1 2">
    <name type="scientific">Croceitalea dokdonensis DOKDO 023</name>
    <dbReference type="NCBI Taxonomy" id="1300341"/>
    <lineage>
        <taxon>Bacteria</taxon>
        <taxon>Pseudomonadati</taxon>
        <taxon>Bacteroidota</taxon>
        <taxon>Flavobacteriia</taxon>
        <taxon>Flavobacteriales</taxon>
        <taxon>Flavobacteriaceae</taxon>
        <taxon>Croceitalea</taxon>
    </lineage>
</organism>
<evidence type="ECO:0000313" key="1">
    <source>
        <dbReference type="EMBL" id="KPM31290.1"/>
    </source>
</evidence>
<comment type="caution">
    <text evidence="1">The sequence shown here is derived from an EMBL/GenBank/DDBJ whole genome shotgun (WGS) entry which is preliminary data.</text>
</comment>
<reference evidence="1 2" key="1">
    <citation type="submission" date="2015-09" db="EMBL/GenBank/DDBJ databases">
        <title>Genome sequence of the marine flavobacterium Croceitalea dokdonensis DOKDO 023 that contains proton- and sodium-pumping rhodopsins.</title>
        <authorList>
            <person name="Kwon S.-K."/>
            <person name="Lee H.K."/>
            <person name="Kwak M.-J."/>
            <person name="Kim J.F."/>
        </authorList>
    </citation>
    <scope>NUCLEOTIDE SEQUENCE [LARGE SCALE GENOMIC DNA]</scope>
    <source>
        <strain evidence="1 2">DOKDO 023</strain>
    </source>
</reference>
<proteinExistence type="predicted"/>
<keyword evidence="2" id="KW-1185">Reference proteome</keyword>
<dbReference type="RefSeq" id="WP_245628279.1">
    <property type="nucleotide sequence ID" value="NZ_LDJX01000005.1"/>
</dbReference>
<dbReference type="EMBL" id="LDJX01000005">
    <property type="protein sequence ID" value="KPM31290.1"/>
    <property type="molecule type" value="Genomic_DNA"/>
</dbReference>
<protein>
    <recommendedName>
        <fullName evidence="3">Alpha-ketoglutarate decarboxylase</fullName>
    </recommendedName>
</protein>